<dbReference type="OrthoDB" id="6402737at2"/>
<gene>
    <name evidence="2" type="ORF">BST96_06420</name>
</gene>
<feature type="transmembrane region" description="Helical" evidence="1">
    <location>
        <begin position="39"/>
        <end position="57"/>
    </location>
</feature>
<dbReference type="KEGG" id="osg:BST96_06420"/>
<sequence>MENPIYYVFLTLIVLILVFLNCLFSKDIYEWVPSIKNQIMLYLLVWLLPIIGCYLANKMGGLGWFAKRKSEIGNAVISSGFMEMDSVFNPGVKHTIELVEKQKYGMYQEKSQSDDKDKNT</sequence>
<feature type="transmembrane region" description="Helical" evidence="1">
    <location>
        <begin position="6"/>
        <end position="24"/>
    </location>
</feature>
<keyword evidence="3" id="KW-1185">Reference proteome</keyword>
<dbReference type="Proteomes" id="UP000193450">
    <property type="component" value="Chromosome"/>
</dbReference>
<dbReference type="RefSeq" id="WP_085757898.1">
    <property type="nucleotide sequence ID" value="NZ_CP019343.1"/>
</dbReference>
<keyword evidence="1" id="KW-0812">Transmembrane</keyword>
<evidence type="ECO:0000313" key="2">
    <source>
        <dbReference type="EMBL" id="ARN73779.1"/>
    </source>
</evidence>
<dbReference type="AlphaFoldDB" id="A0A1X9NE11"/>
<protein>
    <submittedName>
        <fullName evidence="2">Uncharacterized protein</fullName>
    </submittedName>
</protein>
<name>A0A1X9NE11_9GAMM</name>
<reference evidence="2 3" key="1">
    <citation type="submission" date="2016-11" db="EMBL/GenBank/DDBJ databases">
        <title>Trade-off between light-utilization and light-protection in marine flavobacteria.</title>
        <authorList>
            <person name="Kumagai Y."/>
        </authorList>
    </citation>
    <scope>NUCLEOTIDE SEQUENCE [LARGE SCALE GENOMIC DNA]</scope>
    <source>
        <strain evidence="2 3">NBRC 107125</strain>
    </source>
</reference>
<keyword evidence="1" id="KW-0472">Membrane</keyword>
<organism evidence="2 3">
    <name type="scientific">Oceanicoccus sagamiensis</name>
    <dbReference type="NCBI Taxonomy" id="716816"/>
    <lineage>
        <taxon>Bacteria</taxon>
        <taxon>Pseudomonadati</taxon>
        <taxon>Pseudomonadota</taxon>
        <taxon>Gammaproteobacteria</taxon>
        <taxon>Cellvibrionales</taxon>
        <taxon>Spongiibacteraceae</taxon>
        <taxon>Oceanicoccus</taxon>
    </lineage>
</organism>
<accession>A0A1X9NE11</accession>
<evidence type="ECO:0000256" key="1">
    <source>
        <dbReference type="SAM" id="Phobius"/>
    </source>
</evidence>
<proteinExistence type="predicted"/>
<dbReference type="STRING" id="716816.BST96_06420"/>
<keyword evidence="1" id="KW-1133">Transmembrane helix</keyword>
<evidence type="ECO:0000313" key="3">
    <source>
        <dbReference type="Proteomes" id="UP000193450"/>
    </source>
</evidence>
<dbReference type="EMBL" id="CP019343">
    <property type="protein sequence ID" value="ARN73779.1"/>
    <property type="molecule type" value="Genomic_DNA"/>
</dbReference>